<dbReference type="EMBL" id="JBEYBR010000004">
    <property type="protein sequence ID" value="MEU2120798.1"/>
    <property type="molecule type" value="Genomic_DNA"/>
</dbReference>
<comment type="caution">
    <text evidence="2">The sequence shown here is derived from an EMBL/GenBank/DDBJ whole genome shotgun (WGS) entry which is preliminary data.</text>
</comment>
<dbReference type="InterPro" id="IPR029058">
    <property type="entry name" value="AB_hydrolase_fold"/>
</dbReference>
<dbReference type="RefSeq" id="WP_063022367.1">
    <property type="nucleotide sequence ID" value="NZ_JBEYBM010000018.1"/>
</dbReference>
<sequence>MSLSLLRRSGLVAASISLCFAVTLGMAPATAQSPAAGRLSAIELLDPAWTFGKAAVSLGIVYTTTDQHGAPAQASGALYLPPGLPPQGGWPLVVWAHGTAGIGDGCAPSRRPQSERNSTYFDRILENGYAVLAPDYQGLGTGGQFSYYNANVEGMSILDAVAALRTTPVPLSREWVVVGQSEGAHAAMSAAGLYTEKGSSAEGLSGVVATGLRTDPSKSLPQMIRPDSTGSKNQIAYTAYYLASLEELKPGSVLPYLSDFGKEYVEKAATECLSNLVARAEGRRPAALFADPDRPTPTFAADIAALAGYPEDRFTSDLMIGYGTADIDVPPTGTEDYGKTLQGLNTEIRVTVRQYPGKDHSGAFLASLPDALAFLNTHLR</sequence>
<organism evidence="2 3">
    <name type="scientific">Nocardia niwae</name>
    <dbReference type="NCBI Taxonomy" id="626084"/>
    <lineage>
        <taxon>Bacteria</taxon>
        <taxon>Bacillati</taxon>
        <taxon>Actinomycetota</taxon>
        <taxon>Actinomycetes</taxon>
        <taxon>Mycobacteriales</taxon>
        <taxon>Nocardiaceae</taxon>
        <taxon>Nocardia</taxon>
    </lineage>
</organism>
<keyword evidence="3" id="KW-1185">Reference proteome</keyword>
<dbReference type="SUPFAM" id="SSF53474">
    <property type="entry name" value="alpha/beta-Hydrolases"/>
    <property type="match status" value="1"/>
</dbReference>
<gene>
    <name evidence="2" type="ORF">ABZ507_03115</name>
</gene>
<dbReference type="Gene3D" id="3.40.50.1820">
    <property type="entry name" value="alpha/beta hydrolase"/>
    <property type="match status" value="2"/>
</dbReference>
<protein>
    <submittedName>
        <fullName evidence="2">Lipase family protein</fullName>
    </submittedName>
</protein>
<dbReference type="InterPro" id="IPR005152">
    <property type="entry name" value="Lipase_secreted"/>
</dbReference>
<name>A0ABV2X4I0_9NOCA</name>
<evidence type="ECO:0000313" key="2">
    <source>
        <dbReference type="EMBL" id="MEU2120798.1"/>
    </source>
</evidence>
<dbReference type="PANTHER" id="PTHR34853:SF1">
    <property type="entry name" value="LIPASE 5"/>
    <property type="match status" value="1"/>
</dbReference>
<feature type="signal peptide" evidence="1">
    <location>
        <begin position="1"/>
        <end position="31"/>
    </location>
</feature>
<evidence type="ECO:0000256" key="1">
    <source>
        <dbReference type="SAM" id="SignalP"/>
    </source>
</evidence>
<reference evidence="2 3" key="1">
    <citation type="submission" date="2024-06" db="EMBL/GenBank/DDBJ databases">
        <title>The Natural Products Discovery Center: Release of the First 8490 Sequenced Strains for Exploring Actinobacteria Biosynthetic Diversity.</title>
        <authorList>
            <person name="Kalkreuter E."/>
            <person name="Kautsar S.A."/>
            <person name="Yang D."/>
            <person name="Bader C.D."/>
            <person name="Teijaro C.N."/>
            <person name="Fluegel L."/>
            <person name="Davis C.M."/>
            <person name="Simpson J.R."/>
            <person name="Lauterbach L."/>
            <person name="Steele A.D."/>
            <person name="Gui C."/>
            <person name="Meng S."/>
            <person name="Li G."/>
            <person name="Viehrig K."/>
            <person name="Ye F."/>
            <person name="Su P."/>
            <person name="Kiefer A.F."/>
            <person name="Nichols A."/>
            <person name="Cepeda A.J."/>
            <person name="Yan W."/>
            <person name="Fan B."/>
            <person name="Jiang Y."/>
            <person name="Adhikari A."/>
            <person name="Zheng C.-J."/>
            <person name="Schuster L."/>
            <person name="Cowan T.M."/>
            <person name="Smanski M.J."/>
            <person name="Chevrette M.G."/>
            <person name="De Carvalho L.P.S."/>
            <person name="Shen B."/>
        </authorList>
    </citation>
    <scope>NUCLEOTIDE SEQUENCE [LARGE SCALE GENOMIC DNA]</scope>
    <source>
        <strain evidence="2 3">NPDC019434</strain>
    </source>
</reference>
<keyword evidence="1" id="KW-0732">Signal</keyword>
<dbReference type="PANTHER" id="PTHR34853">
    <property type="match status" value="1"/>
</dbReference>
<dbReference type="Pfam" id="PF03583">
    <property type="entry name" value="LIP"/>
    <property type="match status" value="1"/>
</dbReference>
<accession>A0ABV2X4I0</accession>
<dbReference type="PIRSF" id="PIRSF029171">
    <property type="entry name" value="Esterase_LipA"/>
    <property type="match status" value="1"/>
</dbReference>
<dbReference type="Proteomes" id="UP001550535">
    <property type="component" value="Unassembled WGS sequence"/>
</dbReference>
<proteinExistence type="predicted"/>
<feature type="chain" id="PRO_5046200155" evidence="1">
    <location>
        <begin position="32"/>
        <end position="380"/>
    </location>
</feature>
<evidence type="ECO:0000313" key="3">
    <source>
        <dbReference type="Proteomes" id="UP001550535"/>
    </source>
</evidence>